<dbReference type="KEGG" id="oyw:OdinLCB4_007150"/>
<dbReference type="InterPro" id="IPR052375">
    <property type="entry name" value="Complex_I_20kDa-like"/>
</dbReference>
<evidence type="ECO:0000256" key="6">
    <source>
        <dbReference type="ARBA" id="ARBA00023014"/>
    </source>
</evidence>
<keyword evidence="5" id="KW-0408">Iron</keyword>
<dbReference type="PANTHER" id="PTHR42989">
    <property type="entry name" value="HYDROGENASE-4 COMPONENT I"/>
    <property type="match status" value="1"/>
</dbReference>
<keyword evidence="4" id="KW-0479">Metal-binding</keyword>
<evidence type="ECO:0000256" key="5">
    <source>
        <dbReference type="ARBA" id="ARBA00023004"/>
    </source>
</evidence>
<gene>
    <name evidence="8" type="ORF">OdinLCB4_007150</name>
</gene>
<dbReference type="SUPFAM" id="SSF56770">
    <property type="entry name" value="HydA/Nqo6-like"/>
    <property type="match status" value="1"/>
</dbReference>
<sequence length="138" mass="14873">MNITGKARAKSPWLFHLNTGSCNGCDIEILAALTPRYDVERLGCVLVGSIRHADILLVTGPVTSQMHERVKRIYEQMPEPKAVVVVGSCALSGGVYTGSPSVEGPVDKFIPVDAYVAGCPPRPEAIVKGILEALRKFR</sequence>
<dbReference type="NCBIfam" id="NF005012">
    <property type="entry name" value="PRK06411.1"/>
    <property type="match status" value="1"/>
</dbReference>
<dbReference type="Proteomes" id="UP000186851">
    <property type="component" value="Chromosome"/>
</dbReference>
<proteinExistence type="inferred from homology"/>
<dbReference type="AlphaFoldDB" id="A0AAF0ICA3"/>
<reference evidence="8" key="2">
    <citation type="journal article" date="2022" name="Nat. Microbiol.">
        <title>A closed Candidatus Odinarchaeum chromosome exposes Asgard archaeal viruses.</title>
        <authorList>
            <person name="Tamarit D."/>
            <person name="Caceres E.F."/>
            <person name="Krupovic M."/>
            <person name="Nijland R."/>
            <person name="Eme L."/>
            <person name="Robinson N.P."/>
            <person name="Ettema T.J.G."/>
        </authorList>
    </citation>
    <scope>NUCLEOTIDE SEQUENCE</scope>
    <source>
        <strain evidence="8">LCB_4</strain>
    </source>
</reference>
<dbReference type="Pfam" id="PF01058">
    <property type="entry name" value="Oxidored_q6"/>
    <property type="match status" value="1"/>
</dbReference>
<reference evidence="8" key="1">
    <citation type="journal article" date="2017" name="Nature">
        <title>Asgard archaea illuminate the origin of eukaryotic cellular complexity.</title>
        <authorList>
            <person name="Zaremba-Niedzwiedzka K."/>
            <person name="Caceres E.F."/>
            <person name="Saw J.H."/>
            <person name="Backstrom D."/>
            <person name="Juzokaite L."/>
            <person name="Vancaester E."/>
            <person name="Seitz K.W."/>
            <person name="Anantharaman K."/>
            <person name="Starnawski P."/>
            <person name="Kjeldsen K.U."/>
            <person name="Scott M.B."/>
            <person name="Nunoura T."/>
            <person name="Banfield J.F."/>
            <person name="Schramm A."/>
            <person name="Baker B.J."/>
            <person name="Spang A."/>
            <person name="Ettema T.J.G."/>
        </authorList>
    </citation>
    <scope>NUCLEOTIDE SEQUENCE</scope>
    <source>
        <strain evidence="8">LCB_4</strain>
    </source>
</reference>
<evidence type="ECO:0000256" key="1">
    <source>
        <dbReference type="ARBA" id="ARBA00001966"/>
    </source>
</evidence>
<keyword evidence="3" id="KW-0004">4Fe-4S</keyword>
<evidence type="ECO:0000256" key="3">
    <source>
        <dbReference type="ARBA" id="ARBA00022485"/>
    </source>
</evidence>
<dbReference type="PANTHER" id="PTHR42989:SF1">
    <property type="entry name" value="FORMATE HYDROGENLYASE SUBUNIT 7-RELATED"/>
    <property type="match status" value="1"/>
</dbReference>
<dbReference type="Gene3D" id="3.40.50.12280">
    <property type="match status" value="1"/>
</dbReference>
<name>A0AAF0ICA3_ODILC</name>
<dbReference type="GO" id="GO:0051539">
    <property type="term" value="F:4 iron, 4 sulfur cluster binding"/>
    <property type="evidence" value="ECO:0007669"/>
    <property type="project" value="UniProtKB-KW"/>
</dbReference>
<dbReference type="EMBL" id="CP091871">
    <property type="protein sequence ID" value="WEU41094.1"/>
    <property type="molecule type" value="Genomic_DNA"/>
</dbReference>
<evidence type="ECO:0000256" key="4">
    <source>
        <dbReference type="ARBA" id="ARBA00022723"/>
    </source>
</evidence>
<comment type="similarity">
    <text evidence="2">Belongs to the complex I 20 kDa subunit family.</text>
</comment>
<evidence type="ECO:0000259" key="7">
    <source>
        <dbReference type="Pfam" id="PF01058"/>
    </source>
</evidence>
<organism evidence="8 9">
    <name type="scientific">Odinarchaeota yellowstonii (strain LCB_4)</name>
    <dbReference type="NCBI Taxonomy" id="1841599"/>
    <lineage>
        <taxon>Archaea</taxon>
        <taxon>Promethearchaeati</taxon>
        <taxon>Candidatus Odinarchaeota</taxon>
        <taxon>Candidatus Odinarchaeia</taxon>
        <taxon>Candidatus Odinarchaeales</taxon>
        <taxon>Candidatus Odinarchaeaceae</taxon>
        <taxon>Candidatus Odinarchaeum</taxon>
    </lineage>
</organism>
<comment type="cofactor">
    <cofactor evidence="1">
        <name>[4Fe-4S] cluster</name>
        <dbReference type="ChEBI" id="CHEBI:49883"/>
    </cofactor>
</comment>
<evidence type="ECO:0000313" key="8">
    <source>
        <dbReference type="EMBL" id="WEU41094.1"/>
    </source>
</evidence>
<keyword evidence="6" id="KW-0411">Iron-sulfur</keyword>
<feature type="domain" description="NADH:ubiquinone oxidoreductase-like 20kDa subunit" evidence="7">
    <location>
        <begin position="22"/>
        <end position="132"/>
    </location>
</feature>
<evidence type="ECO:0000256" key="2">
    <source>
        <dbReference type="ARBA" id="ARBA00009173"/>
    </source>
</evidence>
<dbReference type="InterPro" id="IPR006137">
    <property type="entry name" value="NADH_UbQ_OxRdtase-like_20kDa"/>
</dbReference>
<accession>A0AAF0ICA3</accession>
<dbReference type="GO" id="GO:0046872">
    <property type="term" value="F:metal ion binding"/>
    <property type="evidence" value="ECO:0007669"/>
    <property type="project" value="UniProtKB-KW"/>
</dbReference>
<evidence type="ECO:0000313" key="9">
    <source>
        <dbReference type="Proteomes" id="UP000186851"/>
    </source>
</evidence>
<protein>
    <submittedName>
        <fullName evidence="8">NADH-quinone oxidoreductase subunit B family protein</fullName>
    </submittedName>
</protein>